<dbReference type="Proteomes" id="UP000278673">
    <property type="component" value="Unassembled WGS sequence"/>
</dbReference>
<dbReference type="SUPFAM" id="SSF53850">
    <property type="entry name" value="Periplasmic binding protein-like II"/>
    <property type="match status" value="1"/>
</dbReference>
<comment type="caution">
    <text evidence="4">The sequence shown here is derived from an EMBL/GenBank/DDBJ whole genome shotgun (WGS) entry which is preliminary data.</text>
</comment>
<evidence type="ECO:0000256" key="1">
    <source>
        <dbReference type="SAM" id="MobiDB-lite"/>
    </source>
</evidence>
<feature type="chain" id="PRO_5038333173" evidence="2">
    <location>
        <begin position="43"/>
        <end position="345"/>
    </location>
</feature>
<sequence>MTARTPRTTPRPPRTARRRTRQRVALAALLPLALLTALTGCAESAANDDAELGTLRVGVIGSKAQLTGPVGYLHHRDELLPRLAELGFDDIEVFPFPNGPDLNQALVGGSLDVASYGDTPALVARGSGLETRLIAQAQIGNDASIVVRDDGPRSIEELEGERVSVQTGSYIHRYLLGALRDAGVEPAEVPHIYTADTEAPLERGDVAAAAMPQVNAEVFVAKGYRIIDHLAEDHPDYAGTSATVSTQSFLDENPDFAAAWQEWQDEGVRLAREDFASYQDFAVTLSDFPEELVRATTLEEHLPDGPFPERGLELLAGTKEFLVEEDFIAEDFDLEDWLVRTEAAD</sequence>
<dbReference type="PANTHER" id="PTHR30024">
    <property type="entry name" value="ALIPHATIC SULFONATES-BINDING PROTEIN-RELATED"/>
    <property type="match status" value="1"/>
</dbReference>
<dbReference type="AlphaFoldDB" id="A0A3M2LJD9"/>
<proteinExistence type="predicted"/>
<reference evidence="4 5" key="1">
    <citation type="submission" date="2018-10" db="EMBL/GenBank/DDBJ databases">
        <title>Isolation, diversity and antifungal activity of actinobacteria from wheat.</title>
        <authorList>
            <person name="Han C."/>
        </authorList>
    </citation>
    <scope>NUCLEOTIDE SEQUENCE [LARGE SCALE GENOMIC DNA]</scope>
    <source>
        <strain evidence="4 5">NEAU-YY642</strain>
    </source>
</reference>
<evidence type="ECO:0000259" key="3">
    <source>
        <dbReference type="Pfam" id="PF09084"/>
    </source>
</evidence>
<keyword evidence="2" id="KW-0732">Signal</keyword>
<keyword evidence="5" id="KW-1185">Reference proteome</keyword>
<gene>
    <name evidence="4" type="ORF">EBN88_20365</name>
</gene>
<evidence type="ECO:0000313" key="5">
    <source>
        <dbReference type="Proteomes" id="UP000278673"/>
    </source>
</evidence>
<dbReference type="EMBL" id="RFFJ01000128">
    <property type="protein sequence ID" value="RMI36910.1"/>
    <property type="molecule type" value="Genomic_DNA"/>
</dbReference>
<feature type="region of interest" description="Disordered" evidence="1">
    <location>
        <begin position="1"/>
        <end position="20"/>
    </location>
</feature>
<protein>
    <submittedName>
        <fullName evidence="4">ABC transporter substrate-binding protein</fullName>
    </submittedName>
</protein>
<dbReference type="InterPro" id="IPR015168">
    <property type="entry name" value="SsuA/THI5"/>
</dbReference>
<dbReference type="Pfam" id="PF09084">
    <property type="entry name" value="NMT1"/>
    <property type="match status" value="1"/>
</dbReference>
<feature type="signal peptide" evidence="2">
    <location>
        <begin position="1"/>
        <end position="42"/>
    </location>
</feature>
<evidence type="ECO:0000256" key="2">
    <source>
        <dbReference type="SAM" id="SignalP"/>
    </source>
</evidence>
<organism evidence="4 5">
    <name type="scientific">Streptomyces triticirhizae</name>
    <dbReference type="NCBI Taxonomy" id="2483353"/>
    <lineage>
        <taxon>Bacteria</taxon>
        <taxon>Bacillati</taxon>
        <taxon>Actinomycetota</taxon>
        <taxon>Actinomycetes</taxon>
        <taxon>Kitasatosporales</taxon>
        <taxon>Streptomycetaceae</taxon>
        <taxon>Streptomyces</taxon>
    </lineage>
</organism>
<name>A0A3M2LJD9_9ACTN</name>
<feature type="domain" description="SsuA/THI5-like" evidence="3">
    <location>
        <begin position="96"/>
        <end position="268"/>
    </location>
</feature>
<dbReference type="Gene3D" id="3.40.190.10">
    <property type="entry name" value="Periplasmic binding protein-like II"/>
    <property type="match status" value="2"/>
</dbReference>
<evidence type="ECO:0000313" key="4">
    <source>
        <dbReference type="EMBL" id="RMI36910.1"/>
    </source>
</evidence>
<accession>A0A3M2LJD9</accession>